<gene>
    <name evidence="2" type="ORF">SAMN05192530_103288</name>
</gene>
<dbReference type="Gene3D" id="2.30.30.220">
    <property type="entry name" value="SspB-like"/>
    <property type="match status" value="1"/>
</dbReference>
<accession>A0A1H0GS23</accession>
<protein>
    <recommendedName>
        <fullName evidence="4">Stringent starvation protein B</fullName>
    </recommendedName>
</protein>
<organism evidence="2 3">
    <name type="scientific">Aureimonas jatrophae</name>
    <dbReference type="NCBI Taxonomy" id="1166073"/>
    <lineage>
        <taxon>Bacteria</taxon>
        <taxon>Pseudomonadati</taxon>
        <taxon>Pseudomonadota</taxon>
        <taxon>Alphaproteobacteria</taxon>
        <taxon>Hyphomicrobiales</taxon>
        <taxon>Aurantimonadaceae</taxon>
        <taxon>Aureimonas</taxon>
    </lineage>
</organism>
<feature type="compositionally biased region" description="Basic and acidic residues" evidence="1">
    <location>
        <begin position="166"/>
        <end position="188"/>
    </location>
</feature>
<evidence type="ECO:0008006" key="4">
    <source>
        <dbReference type="Google" id="ProtNLM"/>
    </source>
</evidence>
<dbReference type="InterPro" id="IPR036760">
    <property type="entry name" value="SspB-like_sf"/>
</dbReference>
<dbReference type="STRING" id="1166073.SAMN05192530_103288"/>
<dbReference type="SUPFAM" id="SSF101738">
    <property type="entry name" value="SspB-like"/>
    <property type="match status" value="1"/>
</dbReference>
<dbReference type="EMBL" id="FNIT01000003">
    <property type="protein sequence ID" value="SDO09634.1"/>
    <property type="molecule type" value="Genomic_DNA"/>
</dbReference>
<dbReference type="Pfam" id="PF04386">
    <property type="entry name" value="SspB"/>
    <property type="match status" value="1"/>
</dbReference>
<proteinExistence type="predicted"/>
<dbReference type="AlphaFoldDB" id="A0A1H0GS23"/>
<name>A0A1H0GS23_9HYPH</name>
<evidence type="ECO:0000256" key="1">
    <source>
        <dbReference type="SAM" id="MobiDB-lite"/>
    </source>
</evidence>
<dbReference type="OrthoDB" id="9800412at2"/>
<evidence type="ECO:0000313" key="3">
    <source>
        <dbReference type="Proteomes" id="UP000198793"/>
    </source>
</evidence>
<reference evidence="2 3" key="1">
    <citation type="submission" date="2016-10" db="EMBL/GenBank/DDBJ databases">
        <authorList>
            <person name="de Groot N.N."/>
        </authorList>
    </citation>
    <scope>NUCLEOTIDE SEQUENCE [LARGE SCALE GENOMIC DNA]</scope>
    <source>
        <strain evidence="3">L7-484,KACC 16230,DSM 25025</strain>
    </source>
</reference>
<feature type="region of interest" description="Disordered" evidence="1">
    <location>
        <begin position="125"/>
        <end position="201"/>
    </location>
</feature>
<feature type="compositionally biased region" description="Low complexity" evidence="1">
    <location>
        <begin position="137"/>
        <end position="162"/>
    </location>
</feature>
<sequence>MGQDLIRYDVLAQDALRGVIRKVLSEVVKTGLPGDHHFFITFLTSAPGVRLSSRLREKYPELMTIVIQHQYWDLQVTESSFEVGLSFSDIPERLLIPFSAIRGFYDPAVNFELEFDVRDMDAANTQSEDAPAPTALAPVPSGPVAVKPAPAAAPVTPEAKPALRSTGEKVAAKTDAEKAPSEKADKGSADVVSLDAFRKKP</sequence>
<keyword evidence="3" id="KW-1185">Reference proteome</keyword>
<evidence type="ECO:0000313" key="2">
    <source>
        <dbReference type="EMBL" id="SDO09634.1"/>
    </source>
</evidence>
<dbReference type="Proteomes" id="UP000198793">
    <property type="component" value="Unassembled WGS sequence"/>
</dbReference>
<dbReference type="InterPro" id="IPR007481">
    <property type="entry name" value="SspB"/>
</dbReference>